<dbReference type="InterPro" id="IPR003773">
    <property type="entry name" value="Menaquinone_biosynth"/>
</dbReference>
<dbReference type="InterPro" id="IPR030868">
    <property type="entry name" value="MqnA"/>
</dbReference>
<dbReference type="Pfam" id="PF02621">
    <property type="entry name" value="VitK2_biosynth"/>
    <property type="match status" value="1"/>
</dbReference>
<evidence type="ECO:0000256" key="2">
    <source>
        <dbReference type="ARBA" id="ARBA00023239"/>
    </source>
</evidence>
<dbReference type="CDD" id="cd13634">
    <property type="entry name" value="PBP2_Sco4506"/>
    <property type="match status" value="1"/>
</dbReference>
<sequence>MSWRRVLGRVAFINCDPVFSSLDGRWKVLPAPPAWLTGHLLRKDCLTAPIPTADYALHADEMHLLPNLGIVSKGNVGSVLLFGSRPIESMRDIALPSDSSTSQSLLKWLLEENNLDPKLMEMGPDIETMLSDCDGALLIGDRALSAASRDPGLVQLDLGAEWTNLTGLPMVFGVFAARKDSPIELVREAHDDMVEQYSLFESDSKVRATVIGAAAERLGFTMERMESYFEREVSNVLDSSSISGLLHFLREVCGMEEEPTWLSFD</sequence>
<evidence type="ECO:0008006" key="4">
    <source>
        <dbReference type="Google" id="ProtNLM"/>
    </source>
</evidence>
<accession>A0A381S8K9</accession>
<dbReference type="Gene3D" id="3.40.190.10">
    <property type="entry name" value="Periplasmic binding protein-like II"/>
    <property type="match status" value="2"/>
</dbReference>
<reference evidence="3" key="1">
    <citation type="submission" date="2018-05" db="EMBL/GenBank/DDBJ databases">
        <authorList>
            <person name="Lanie J.A."/>
            <person name="Ng W.-L."/>
            <person name="Kazmierczak K.M."/>
            <person name="Andrzejewski T.M."/>
            <person name="Davidsen T.M."/>
            <person name="Wayne K.J."/>
            <person name="Tettelin H."/>
            <person name="Glass J.I."/>
            <person name="Rusch D."/>
            <person name="Podicherti R."/>
            <person name="Tsui H.-C.T."/>
            <person name="Winkler M.E."/>
        </authorList>
    </citation>
    <scope>NUCLEOTIDE SEQUENCE</scope>
</reference>
<dbReference type="GO" id="GO:0016829">
    <property type="term" value="F:lyase activity"/>
    <property type="evidence" value="ECO:0007669"/>
    <property type="project" value="UniProtKB-KW"/>
</dbReference>
<keyword evidence="1" id="KW-0474">Menaquinone biosynthesis</keyword>
<organism evidence="3">
    <name type="scientific">marine metagenome</name>
    <dbReference type="NCBI Taxonomy" id="408172"/>
    <lineage>
        <taxon>unclassified sequences</taxon>
        <taxon>metagenomes</taxon>
        <taxon>ecological metagenomes</taxon>
    </lineage>
</organism>
<dbReference type="PANTHER" id="PTHR37690:SF1">
    <property type="entry name" value="CHORISMATE DEHYDRATASE"/>
    <property type="match status" value="1"/>
</dbReference>
<dbReference type="PANTHER" id="PTHR37690">
    <property type="entry name" value="CHORISMATE DEHYDRATASE"/>
    <property type="match status" value="1"/>
</dbReference>
<gene>
    <name evidence="3" type="ORF">METZ01_LOCUS53220</name>
</gene>
<dbReference type="EMBL" id="UINC01002793">
    <property type="protein sequence ID" value="SVA00366.1"/>
    <property type="molecule type" value="Genomic_DNA"/>
</dbReference>
<evidence type="ECO:0000256" key="1">
    <source>
        <dbReference type="ARBA" id="ARBA00022428"/>
    </source>
</evidence>
<dbReference type="AlphaFoldDB" id="A0A381S8K9"/>
<dbReference type="SUPFAM" id="SSF53850">
    <property type="entry name" value="Periplasmic binding protein-like II"/>
    <property type="match status" value="1"/>
</dbReference>
<proteinExistence type="inferred from homology"/>
<protein>
    <recommendedName>
        <fullName evidence="4">Chorismate dehydratase</fullName>
    </recommendedName>
</protein>
<name>A0A381S8K9_9ZZZZ</name>
<dbReference type="GO" id="GO:0009234">
    <property type="term" value="P:menaquinone biosynthetic process"/>
    <property type="evidence" value="ECO:0007669"/>
    <property type="project" value="UniProtKB-KW"/>
</dbReference>
<keyword evidence="2" id="KW-0456">Lyase</keyword>
<evidence type="ECO:0000313" key="3">
    <source>
        <dbReference type="EMBL" id="SVA00366.1"/>
    </source>
</evidence>
<dbReference type="HAMAP" id="MF_00995">
    <property type="entry name" value="MqnA"/>
    <property type="match status" value="1"/>
</dbReference>